<dbReference type="Pfam" id="PF02219">
    <property type="entry name" value="MTHFR"/>
    <property type="match status" value="1"/>
</dbReference>
<name>A0A1W1D5Z3_9ZZZZ</name>
<evidence type="ECO:0000256" key="5">
    <source>
        <dbReference type="ARBA" id="ARBA00022827"/>
    </source>
</evidence>
<reference evidence="7" key="1">
    <citation type="submission" date="2016-10" db="EMBL/GenBank/DDBJ databases">
        <authorList>
            <person name="de Groot N.N."/>
        </authorList>
    </citation>
    <scope>NUCLEOTIDE SEQUENCE</scope>
</reference>
<dbReference type="GO" id="GO:0035999">
    <property type="term" value="P:tetrahydrofolate interconversion"/>
    <property type="evidence" value="ECO:0007669"/>
    <property type="project" value="UniProtKB-UniPathway"/>
</dbReference>
<dbReference type="SUPFAM" id="SSF51730">
    <property type="entry name" value="FAD-linked oxidoreductase"/>
    <property type="match status" value="1"/>
</dbReference>
<dbReference type="PANTHER" id="PTHR45754:SF3">
    <property type="entry name" value="METHYLENETETRAHYDROFOLATE REDUCTASE (NADPH)"/>
    <property type="match status" value="1"/>
</dbReference>
<dbReference type="InterPro" id="IPR029041">
    <property type="entry name" value="FAD-linked_oxidoreductase-like"/>
</dbReference>
<dbReference type="GO" id="GO:0005829">
    <property type="term" value="C:cytosol"/>
    <property type="evidence" value="ECO:0007669"/>
    <property type="project" value="TreeGrafter"/>
</dbReference>
<dbReference type="AlphaFoldDB" id="A0A1W1D5Z3"/>
<protein>
    <submittedName>
        <fullName evidence="7">5,10-methylenetetrahydrofolate reductase</fullName>
        <ecNumber evidence="7">1.5.1.20</ecNumber>
    </submittedName>
</protein>
<organism evidence="7">
    <name type="scientific">hydrothermal vent metagenome</name>
    <dbReference type="NCBI Taxonomy" id="652676"/>
    <lineage>
        <taxon>unclassified sequences</taxon>
        <taxon>metagenomes</taxon>
        <taxon>ecological metagenomes</taxon>
    </lineage>
</organism>
<dbReference type="EMBL" id="FPHP01000047">
    <property type="protein sequence ID" value="SFV75826.1"/>
    <property type="molecule type" value="Genomic_DNA"/>
</dbReference>
<keyword evidence="6 7" id="KW-0560">Oxidoreductase</keyword>
<evidence type="ECO:0000256" key="4">
    <source>
        <dbReference type="ARBA" id="ARBA00022630"/>
    </source>
</evidence>
<evidence type="ECO:0000313" key="7">
    <source>
        <dbReference type="EMBL" id="SFV75826.1"/>
    </source>
</evidence>
<dbReference type="GO" id="GO:0009086">
    <property type="term" value="P:methionine biosynthetic process"/>
    <property type="evidence" value="ECO:0007669"/>
    <property type="project" value="TreeGrafter"/>
</dbReference>
<sequence length="305" mass="34176">MFERLIEKLKNERYITLETTPSHSATFLPIVEKIKELGLDELVDGFTTTDNPLAKLKYNALFGAKLLQEQLHKPVIATMSMRDRNKIALQSDLLGANEFDIRAILALTGDPATMSDQPRTKGVFEADSTLLLDIISAFNCGMDYAGKPFVQKPKPIYPFAVVNSFAKNSKTLQKKMHKKIKHGAIGIITQPVYDMENVKLLLELLDNANNECCNGEKKAELIIGFFPITKLRTAQFLSAHVPGIHVPVSWIEALREANINGGADEEYKVGFELSKNLFDEIQKHHPKVHLMTSNQFQIAKDILQG</sequence>
<dbReference type="Gene3D" id="3.20.20.220">
    <property type="match status" value="1"/>
</dbReference>
<dbReference type="InterPro" id="IPR003171">
    <property type="entry name" value="Mehydrof_redctse-like"/>
</dbReference>
<accession>A0A1W1D5Z3</accession>
<dbReference type="GO" id="GO:0004489">
    <property type="term" value="F:methylenetetrahydrofolate reductase [NAD(P)H] activity"/>
    <property type="evidence" value="ECO:0007669"/>
    <property type="project" value="UniProtKB-EC"/>
</dbReference>
<dbReference type="EC" id="1.5.1.20" evidence="7"/>
<evidence type="ECO:0000256" key="6">
    <source>
        <dbReference type="ARBA" id="ARBA00023002"/>
    </source>
</evidence>
<comment type="pathway">
    <text evidence="2">One-carbon metabolism; tetrahydrofolate interconversion.</text>
</comment>
<dbReference type="PANTHER" id="PTHR45754">
    <property type="entry name" value="METHYLENETETRAHYDROFOLATE REDUCTASE"/>
    <property type="match status" value="1"/>
</dbReference>
<dbReference type="UniPathway" id="UPA00193"/>
<gene>
    <name evidence="7" type="ORF">MNB_SM-3-295</name>
</gene>
<comment type="similarity">
    <text evidence="3">Belongs to the methylenetetrahydrofolate reductase family.</text>
</comment>
<dbReference type="GO" id="GO:0071949">
    <property type="term" value="F:FAD binding"/>
    <property type="evidence" value="ECO:0007669"/>
    <property type="project" value="TreeGrafter"/>
</dbReference>
<keyword evidence="4" id="KW-0285">Flavoprotein</keyword>
<keyword evidence="5" id="KW-0274">FAD</keyword>
<dbReference type="CDD" id="cd00537">
    <property type="entry name" value="MTHFR"/>
    <property type="match status" value="1"/>
</dbReference>
<evidence type="ECO:0000256" key="2">
    <source>
        <dbReference type="ARBA" id="ARBA00004777"/>
    </source>
</evidence>
<comment type="cofactor">
    <cofactor evidence="1">
        <name>FAD</name>
        <dbReference type="ChEBI" id="CHEBI:57692"/>
    </cofactor>
</comment>
<proteinExistence type="inferred from homology"/>
<evidence type="ECO:0000256" key="1">
    <source>
        <dbReference type="ARBA" id="ARBA00001974"/>
    </source>
</evidence>
<evidence type="ECO:0000256" key="3">
    <source>
        <dbReference type="ARBA" id="ARBA00006743"/>
    </source>
</evidence>